<dbReference type="GO" id="GO:0005694">
    <property type="term" value="C:chromosome"/>
    <property type="evidence" value="ECO:0007669"/>
    <property type="project" value="TreeGrafter"/>
</dbReference>
<feature type="chain" id="PRO_5042117061" evidence="2">
    <location>
        <begin position="26"/>
        <end position="523"/>
    </location>
</feature>
<feature type="signal peptide" evidence="2">
    <location>
        <begin position="1"/>
        <end position="25"/>
    </location>
</feature>
<sequence length="523" mass="58210">MRAPTRGFPPVFFVVFLLISHNCLAFKFYSAPGFKLAREILLEVLPHFDPHHYQIDGICKVLDGIDLVAVTQTGSGKTAYLFLSILVMIAISKSPALCPAVKFPKDAAIVVVCPTNSIEQQMDENMAKLGVVAVTINSETAAAARLRGEDLWIKARAGISMLILDLLAFEAFYDRVCALGVDEIHLLVSWGQSFRKAFQQIGFMRARLRPGIPIIGLTASLLADPKVQNAIFATLGVNRGEFHLIRRSNARHDIQFLFRRLHSGIDGRVFPEIAWVLNNRDKTLIFGTSISLVHRLKSYLNGLLAVDSDRDFRIRTHTGLDWPDDKAQTLTDITDARKAGSSVPRMSRATAEILTAECKPTEQDRQFDNPPLDSRCPCKACTESPPAPQPELCRCSGCMPETASHELYVPPLKKKKAASDIPQGKRLTKIMKEVGRTRLEEFRLSVWMEAPDHSTGLTPLAEFLPDIIISQLLDRFANIEALSELSPFISRLTGMEGYHGALFEVLVGLREKFKKMKKSGTKK</sequence>
<gene>
    <name evidence="4" type="ORF">DFH08DRAFT_978541</name>
</gene>
<keyword evidence="2" id="KW-0732">Signal</keyword>
<dbReference type="PROSITE" id="PS51192">
    <property type="entry name" value="HELICASE_ATP_BIND_1"/>
    <property type="match status" value="1"/>
</dbReference>
<evidence type="ECO:0000259" key="3">
    <source>
        <dbReference type="PROSITE" id="PS51192"/>
    </source>
</evidence>
<dbReference type="SUPFAM" id="SSF52540">
    <property type="entry name" value="P-loop containing nucleoside triphosphate hydrolases"/>
    <property type="match status" value="1"/>
</dbReference>
<dbReference type="GO" id="GO:0005524">
    <property type="term" value="F:ATP binding"/>
    <property type="evidence" value="ECO:0007669"/>
    <property type="project" value="InterPro"/>
</dbReference>
<dbReference type="GO" id="GO:0005737">
    <property type="term" value="C:cytoplasm"/>
    <property type="evidence" value="ECO:0007669"/>
    <property type="project" value="TreeGrafter"/>
</dbReference>
<dbReference type="GO" id="GO:0005634">
    <property type="term" value="C:nucleus"/>
    <property type="evidence" value="ECO:0007669"/>
    <property type="project" value="TreeGrafter"/>
</dbReference>
<keyword evidence="5" id="KW-1185">Reference proteome</keyword>
<comment type="caution">
    <text evidence="4">The sequence shown here is derived from an EMBL/GenBank/DDBJ whole genome shotgun (WGS) entry which is preliminary data.</text>
</comment>
<dbReference type="EMBL" id="JARIHO010000129">
    <property type="protein sequence ID" value="KAJ7301700.1"/>
    <property type="molecule type" value="Genomic_DNA"/>
</dbReference>
<dbReference type="PANTHER" id="PTHR13710">
    <property type="entry name" value="DNA HELICASE RECQ FAMILY MEMBER"/>
    <property type="match status" value="1"/>
</dbReference>
<dbReference type="GO" id="GO:0003676">
    <property type="term" value="F:nucleic acid binding"/>
    <property type="evidence" value="ECO:0007669"/>
    <property type="project" value="InterPro"/>
</dbReference>
<dbReference type="GO" id="GO:0016787">
    <property type="term" value="F:hydrolase activity"/>
    <property type="evidence" value="ECO:0007669"/>
    <property type="project" value="UniProtKB-KW"/>
</dbReference>
<feature type="domain" description="Helicase ATP-binding" evidence="3">
    <location>
        <begin position="58"/>
        <end position="239"/>
    </location>
</feature>
<accession>A0AAD6YZ43</accession>
<dbReference type="InterPro" id="IPR011545">
    <property type="entry name" value="DEAD/DEAH_box_helicase_dom"/>
</dbReference>
<keyword evidence="4" id="KW-0378">Hydrolase</keyword>
<evidence type="ECO:0000256" key="1">
    <source>
        <dbReference type="ARBA" id="ARBA00005446"/>
    </source>
</evidence>
<dbReference type="GO" id="GO:0043138">
    <property type="term" value="F:3'-5' DNA helicase activity"/>
    <property type="evidence" value="ECO:0007669"/>
    <property type="project" value="TreeGrafter"/>
</dbReference>
<evidence type="ECO:0000256" key="2">
    <source>
        <dbReference type="SAM" id="SignalP"/>
    </source>
</evidence>
<reference evidence="4" key="1">
    <citation type="submission" date="2023-03" db="EMBL/GenBank/DDBJ databases">
        <title>Massive genome expansion in bonnet fungi (Mycena s.s.) driven by repeated elements and novel gene families across ecological guilds.</title>
        <authorList>
            <consortium name="Lawrence Berkeley National Laboratory"/>
            <person name="Harder C.B."/>
            <person name="Miyauchi S."/>
            <person name="Viragh M."/>
            <person name="Kuo A."/>
            <person name="Thoen E."/>
            <person name="Andreopoulos B."/>
            <person name="Lu D."/>
            <person name="Skrede I."/>
            <person name="Drula E."/>
            <person name="Henrissat B."/>
            <person name="Morin E."/>
            <person name="Kohler A."/>
            <person name="Barry K."/>
            <person name="LaButti K."/>
            <person name="Morin E."/>
            <person name="Salamov A."/>
            <person name="Lipzen A."/>
            <person name="Mereny Z."/>
            <person name="Hegedus B."/>
            <person name="Baldrian P."/>
            <person name="Stursova M."/>
            <person name="Weitz H."/>
            <person name="Taylor A."/>
            <person name="Grigoriev I.V."/>
            <person name="Nagy L.G."/>
            <person name="Martin F."/>
            <person name="Kauserud H."/>
        </authorList>
    </citation>
    <scope>NUCLEOTIDE SEQUENCE</scope>
    <source>
        <strain evidence="4">CBHHK002</strain>
    </source>
</reference>
<organism evidence="4 5">
    <name type="scientific">Mycena albidolilacea</name>
    <dbReference type="NCBI Taxonomy" id="1033008"/>
    <lineage>
        <taxon>Eukaryota</taxon>
        <taxon>Fungi</taxon>
        <taxon>Dikarya</taxon>
        <taxon>Basidiomycota</taxon>
        <taxon>Agaricomycotina</taxon>
        <taxon>Agaricomycetes</taxon>
        <taxon>Agaricomycetidae</taxon>
        <taxon>Agaricales</taxon>
        <taxon>Marasmiineae</taxon>
        <taxon>Mycenaceae</taxon>
        <taxon>Mycena</taxon>
    </lineage>
</organism>
<proteinExistence type="inferred from homology"/>
<dbReference type="Gene3D" id="3.40.50.300">
    <property type="entry name" value="P-loop containing nucleotide triphosphate hydrolases"/>
    <property type="match status" value="1"/>
</dbReference>
<dbReference type="Pfam" id="PF00270">
    <property type="entry name" value="DEAD"/>
    <property type="match status" value="1"/>
</dbReference>
<protein>
    <submittedName>
        <fullName evidence="4">P-loop containing nucleoside triphosphate hydrolase protein</fullName>
    </submittedName>
</protein>
<dbReference type="GO" id="GO:0009378">
    <property type="term" value="F:four-way junction helicase activity"/>
    <property type="evidence" value="ECO:0007669"/>
    <property type="project" value="TreeGrafter"/>
</dbReference>
<evidence type="ECO:0000313" key="4">
    <source>
        <dbReference type="EMBL" id="KAJ7301700.1"/>
    </source>
</evidence>
<dbReference type="InterPro" id="IPR014001">
    <property type="entry name" value="Helicase_ATP-bd"/>
</dbReference>
<dbReference type="Proteomes" id="UP001218218">
    <property type="component" value="Unassembled WGS sequence"/>
</dbReference>
<dbReference type="InterPro" id="IPR027417">
    <property type="entry name" value="P-loop_NTPase"/>
</dbReference>
<dbReference type="GO" id="GO:0000724">
    <property type="term" value="P:double-strand break repair via homologous recombination"/>
    <property type="evidence" value="ECO:0007669"/>
    <property type="project" value="TreeGrafter"/>
</dbReference>
<name>A0AAD6YZ43_9AGAR</name>
<dbReference type="PANTHER" id="PTHR13710:SF120">
    <property type="entry name" value="BIFUNCTIONAL 3'-5' EXONUCLEASE_ATP-DEPENDENT HELICASE WRN"/>
    <property type="match status" value="1"/>
</dbReference>
<dbReference type="SMART" id="SM00487">
    <property type="entry name" value="DEXDc"/>
    <property type="match status" value="1"/>
</dbReference>
<comment type="similarity">
    <text evidence="1">Belongs to the helicase family. RecQ subfamily.</text>
</comment>
<dbReference type="AlphaFoldDB" id="A0AAD6YZ43"/>
<evidence type="ECO:0000313" key="5">
    <source>
        <dbReference type="Proteomes" id="UP001218218"/>
    </source>
</evidence>